<keyword evidence="6 10" id="KW-1133">Transmembrane helix</keyword>
<dbReference type="CDD" id="cd15844">
    <property type="entry name" value="SNARE_syntaxin5"/>
    <property type="match status" value="1"/>
</dbReference>
<dbReference type="GO" id="GO:0012505">
    <property type="term" value="C:endomembrane system"/>
    <property type="evidence" value="ECO:0000318"/>
    <property type="project" value="GO_Central"/>
</dbReference>
<dbReference type="Proteomes" id="UP000001542">
    <property type="component" value="Unassembled WGS sequence"/>
</dbReference>
<dbReference type="InterPro" id="IPR010989">
    <property type="entry name" value="SNARE"/>
</dbReference>
<dbReference type="SUPFAM" id="SSF47661">
    <property type="entry name" value="t-snare proteins"/>
    <property type="match status" value="1"/>
</dbReference>
<dbReference type="EMBL" id="DS114335">
    <property type="protein sequence ID" value="EAX88247.1"/>
    <property type="molecule type" value="Genomic_DNA"/>
</dbReference>
<name>A2G3M4_TRIV3</name>
<evidence type="ECO:0000256" key="1">
    <source>
        <dbReference type="ARBA" id="ARBA00004409"/>
    </source>
</evidence>
<dbReference type="eggNOG" id="KOG0812">
    <property type="taxonomic scope" value="Eukaryota"/>
</dbReference>
<dbReference type="AlphaFoldDB" id="A2G3M4"/>
<protein>
    <submittedName>
        <fullName evidence="12">SNARE domain containing protein</fullName>
    </submittedName>
</protein>
<dbReference type="Pfam" id="PF05739">
    <property type="entry name" value="SNARE"/>
    <property type="match status" value="1"/>
</dbReference>
<evidence type="ECO:0000256" key="7">
    <source>
        <dbReference type="ARBA" id="ARBA00023034"/>
    </source>
</evidence>
<dbReference type="GO" id="GO:0006886">
    <property type="term" value="P:intracellular protein transport"/>
    <property type="evidence" value="ECO:0000318"/>
    <property type="project" value="GO_Central"/>
</dbReference>
<evidence type="ECO:0000259" key="11">
    <source>
        <dbReference type="PROSITE" id="PS50192"/>
    </source>
</evidence>
<proteinExistence type="inferred from homology"/>
<dbReference type="InterPro" id="IPR006012">
    <property type="entry name" value="Syntaxin/epimorphin_CS"/>
</dbReference>
<sequence>MNRTSEFFTYLSQERPKNAQNNRSLRSKSKFFEFADSISTQITETSLICQRLDNLISGDNVLGENDREIVELMNKLQNDIQQINKKIDSMQSMQKEAPQAPIVAQQLRKSLYDINTQFQSIVDKRAQIMKENMSRRSRYGGYTHSQQVYNTSYNDDDEIEIPINQMQFEQQNLNERYGLVKDVESSITSIVEMMTRLSTMIADQDTSIIRIDENTMEALTNMKAGESELMKYKDKVMKNKWFILKIFIVLFIFALIFILIV</sequence>
<feature type="transmembrane region" description="Helical" evidence="10">
    <location>
        <begin position="241"/>
        <end position="260"/>
    </location>
</feature>
<evidence type="ECO:0000313" key="13">
    <source>
        <dbReference type="Proteomes" id="UP000001542"/>
    </source>
</evidence>
<dbReference type="GO" id="GO:0005484">
    <property type="term" value="F:SNAP receptor activity"/>
    <property type="evidence" value="ECO:0000318"/>
    <property type="project" value="GO_Central"/>
</dbReference>
<evidence type="ECO:0000256" key="3">
    <source>
        <dbReference type="ARBA" id="ARBA00022448"/>
    </source>
</evidence>
<keyword evidence="7" id="KW-0333">Golgi apparatus</keyword>
<gene>
    <name evidence="12" type="ORF">TVAG_318380</name>
</gene>
<dbReference type="InterPro" id="IPR045242">
    <property type="entry name" value="Syntaxin"/>
</dbReference>
<dbReference type="PROSITE" id="PS00914">
    <property type="entry name" value="SYNTAXIN"/>
    <property type="match status" value="1"/>
</dbReference>
<evidence type="ECO:0000256" key="5">
    <source>
        <dbReference type="ARBA" id="ARBA00022927"/>
    </source>
</evidence>
<keyword evidence="3" id="KW-0813">Transport</keyword>
<dbReference type="InParanoid" id="A2G3M4"/>
<dbReference type="OrthoDB" id="421009at2759"/>
<dbReference type="VEuPathDB" id="TrichDB:TVAG_318380"/>
<organism evidence="12 13">
    <name type="scientific">Trichomonas vaginalis (strain ATCC PRA-98 / G3)</name>
    <dbReference type="NCBI Taxonomy" id="412133"/>
    <lineage>
        <taxon>Eukaryota</taxon>
        <taxon>Metamonada</taxon>
        <taxon>Parabasalia</taxon>
        <taxon>Trichomonadida</taxon>
        <taxon>Trichomonadidae</taxon>
        <taxon>Trichomonas</taxon>
    </lineage>
</organism>
<dbReference type="FunCoup" id="A2G3M4">
    <property type="interactions" value="640"/>
</dbReference>
<keyword evidence="8" id="KW-0175">Coiled coil</keyword>
<dbReference type="GO" id="GO:0000139">
    <property type="term" value="C:Golgi membrane"/>
    <property type="evidence" value="ECO:0007669"/>
    <property type="project" value="UniProtKB-SubCell"/>
</dbReference>
<keyword evidence="4 10" id="KW-0812">Transmembrane</keyword>
<dbReference type="KEGG" id="tva:4745900"/>
<comment type="similarity">
    <text evidence="2">Belongs to the syntaxin family.</text>
</comment>
<keyword evidence="5" id="KW-0653">Protein transport</keyword>
<evidence type="ECO:0000256" key="2">
    <source>
        <dbReference type="ARBA" id="ARBA00009063"/>
    </source>
</evidence>
<evidence type="ECO:0000256" key="4">
    <source>
        <dbReference type="ARBA" id="ARBA00022692"/>
    </source>
</evidence>
<feature type="domain" description="T-SNARE coiled-coil homology" evidence="11">
    <location>
        <begin position="170"/>
        <end position="232"/>
    </location>
</feature>
<evidence type="ECO:0000313" key="12">
    <source>
        <dbReference type="EMBL" id="EAX88247.1"/>
    </source>
</evidence>
<dbReference type="SMR" id="A2G3M4"/>
<dbReference type="GO" id="GO:0000149">
    <property type="term" value="F:SNARE binding"/>
    <property type="evidence" value="ECO:0000318"/>
    <property type="project" value="GO_Central"/>
</dbReference>
<dbReference type="FunFam" id="1.20.5.110:FF:000187">
    <property type="entry name" value="SNARE domain containing protein"/>
    <property type="match status" value="1"/>
</dbReference>
<dbReference type="RefSeq" id="XP_001301177.1">
    <property type="nucleotide sequence ID" value="XM_001301176.1"/>
</dbReference>
<evidence type="ECO:0000256" key="10">
    <source>
        <dbReference type="SAM" id="Phobius"/>
    </source>
</evidence>
<evidence type="ECO:0000256" key="9">
    <source>
        <dbReference type="ARBA" id="ARBA00023136"/>
    </source>
</evidence>
<evidence type="ECO:0000256" key="8">
    <source>
        <dbReference type="ARBA" id="ARBA00023054"/>
    </source>
</evidence>
<dbReference type="OMA" id="NTPSQQM"/>
<reference evidence="12" key="1">
    <citation type="submission" date="2006-10" db="EMBL/GenBank/DDBJ databases">
        <authorList>
            <person name="Amadeo P."/>
            <person name="Zhao Q."/>
            <person name="Wortman J."/>
            <person name="Fraser-Liggett C."/>
            <person name="Carlton J."/>
        </authorList>
    </citation>
    <scope>NUCLEOTIDE SEQUENCE</scope>
    <source>
        <strain evidence="12">G3</strain>
    </source>
</reference>
<dbReference type="GO" id="GO:0006906">
    <property type="term" value="P:vesicle fusion"/>
    <property type="evidence" value="ECO:0000318"/>
    <property type="project" value="GO_Central"/>
</dbReference>
<reference evidence="12" key="2">
    <citation type="journal article" date="2007" name="Science">
        <title>Draft genome sequence of the sexually transmitted pathogen Trichomonas vaginalis.</title>
        <authorList>
            <person name="Carlton J.M."/>
            <person name="Hirt R.P."/>
            <person name="Silva J.C."/>
            <person name="Delcher A.L."/>
            <person name="Schatz M."/>
            <person name="Zhao Q."/>
            <person name="Wortman J.R."/>
            <person name="Bidwell S.L."/>
            <person name="Alsmark U.C.M."/>
            <person name="Besteiro S."/>
            <person name="Sicheritz-Ponten T."/>
            <person name="Noel C.J."/>
            <person name="Dacks J.B."/>
            <person name="Foster P.G."/>
            <person name="Simillion C."/>
            <person name="Van de Peer Y."/>
            <person name="Miranda-Saavedra D."/>
            <person name="Barton G.J."/>
            <person name="Westrop G.D."/>
            <person name="Mueller S."/>
            <person name="Dessi D."/>
            <person name="Fiori P.L."/>
            <person name="Ren Q."/>
            <person name="Paulsen I."/>
            <person name="Zhang H."/>
            <person name="Bastida-Corcuera F.D."/>
            <person name="Simoes-Barbosa A."/>
            <person name="Brown M.T."/>
            <person name="Hayes R.D."/>
            <person name="Mukherjee M."/>
            <person name="Okumura C.Y."/>
            <person name="Schneider R."/>
            <person name="Smith A.J."/>
            <person name="Vanacova S."/>
            <person name="Villalvazo M."/>
            <person name="Haas B.J."/>
            <person name="Pertea M."/>
            <person name="Feldblyum T.V."/>
            <person name="Utterback T.R."/>
            <person name="Shu C.L."/>
            <person name="Osoegawa K."/>
            <person name="de Jong P.J."/>
            <person name="Hrdy I."/>
            <person name="Horvathova L."/>
            <person name="Zubacova Z."/>
            <person name="Dolezal P."/>
            <person name="Malik S.B."/>
            <person name="Logsdon J.M. Jr."/>
            <person name="Henze K."/>
            <person name="Gupta A."/>
            <person name="Wang C.C."/>
            <person name="Dunne R.L."/>
            <person name="Upcroft J.A."/>
            <person name="Upcroft P."/>
            <person name="White O."/>
            <person name="Salzberg S.L."/>
            <person name="Tang P."/>
            <person name="Chiu C.-H."/>
            <person name="Lee Y.-S."/>
            <person name="Embley T.M."/>
            <person name="Coombs G.H."/>
            <person name="Mottram J.C."/>
            <person name="Tachezy J."/>
            <person name="Fraser-Liggett C.M."/>
            <person name="Johnson P.J."/>
        </authorList>
    </citation>
    <scope>NUCLEOTIDE SEQUENCE [LARGE SCALE GENOMIC DNA]</scope>
    <source>
        <strain evidence="12">G3</strain>
    </source>
</reference>
<dbReference type="PROSITE" id="PS50192">
    <property type="entry name" value="T_SNARE"/>
    <property type="match status" value="1"/>
</dbReference>
<dbReference type="PANTHER" id="PTHR19957:SF83">
    <property type="entry name" value="SYNTAXIN-16"/>
    <property type="match status" value="1"/>
</dbReference>
<dbReference type="GO" id="GO:0048278">
    <property type="term" value="P:vesicle docking"/>
    <property type="evidence" value="ECO:0000318"/>
    <property type="project" value="GO_Central"/>
</dbReference>
<keyword evidence="13" id="KW-1185">Reference proteome</keyword>
<dbReference type="VEuPathDB" id="TrichDB:TVAGG3_0508240"/>
<dbReference type="Gene3D" id="1.20.58.70">
    <property type="match status" value="1"/>
</dbReference>
<comment type="subcellular location">
    <subcellularLocation>
        <location evidence="1">Golgi apparatus membrane</location>
        <topology evidence="1">Single-pass type IV membrane protein</topology>
    </subcellularLocation>
</comment>
<dbReference type="InterPro" id="IPR000727">
    <property type="entry name" value="T_SNARE_dom"/>
</dbReference>
<keyword evidence="9 10" id="KW-0472">Membrane</keyword>
<dbReference type="PANTHER" id="PTHR19957">
    <property type="entry name" value="SYNTAXIN"/>
    <property type="match status" value="1"/>
</dbReference>
<dbReference type="GO" id="GO:0031201">
    <property type="term" value="C:SNARE complex"/>
    <property type="evidence" value="ECO:0000318"/>
    <property type="project" value="GO_Central"/>
</dbReference>
<accession>A2G3M4</accession>
<dbReference type="SMART" id="SM00397">
    <property type="entry name" value="t_SNARE"/>
    <property type="match status" value="1"/>
</dbReference>
<dbReference type="STRING" id="5722.A2G3M4"/>
<evidence type="ECO:0000256" key="6">
    <source>
        <dbReference type="ARBA" id="ARBA00022989"/>
    </source>
</evidence>